<feature type="transmembrane region" description="Helical" evidence="3">
    <location>
        <begin position="585"/>
        <end position="603"/>
    </location>
</feature>
<dbReference type="Pfam" id="PF02985">
    <property type="entry name" value="HEAT"/>
    <property type="match status" value="1"/>
</dbReference>
<dbReference type="Pfam" id="PF05729">
    <property type="entry name" value="NACHT"/>
    <property type="match status" value="1"/>
</dbReference>
<proteinExistence type="predicted"/>
<gene>
    <name evidence="5" type="ORF">CSA56_12815</name>
</gene>
<feature type="transmembrane region" description="Helical" evidence="3">
    <location>
        <begin position="559"/>
        <end position="579"/>
    </location>
</feature>
<evidence type="ECO:0000256" key="1">
    <source>
        <dbReference type="ARBA" id="ARBA00022737"/>
    </source>
</evidence>
<feature type="domain" description="NACHT" evidence="4">
    <location>
        <begin position="122"/>
        <end position="265"/>
    </location>
</feature>
<keyword evidence="3" id="KW-0472">Membrane</keyword>
<comment type="caution">
    <text evidence="5">The sequence shown here is derived from an EMBL/GenBank/DDBJ whole genome shotgun (WGS) entry which is preliminary data.</text>
</comment>
<dbReference type="SMART" id="SM00185">
    <property type="entry name" value="ARM"/>
    <property type="match status" value="8"/>
</dbReference>
<dbReference type="InterPro" id="IPR011989">
    <property type="entry name" value="ARM-like"/>
</dbReference>
<keyword evidence="3" id="KW-1133">Transmembrane helix</keyword>
<dbReference type="EMBL" id="PDSK01000102">
    <property type="protein sequence ID" value="PIE33199.1"/>
    <property type="molecule type" value="Genomic_DNA"/>
</dbReference>
<dbReference type="Pfam" id="PF03130">
    <property type="entry name" value="HEAT_PBS"/>
    <property type="match status" value="1"/>
</dbReference>
<dbReference type="PROSITE" id="PS50077">
    <property type="entry name" value="HEAT_REPEAT"/>
    <property type="match status" value="6"/>
</dbReference>
<dbReference type="SUPFAM" id="SSF52540">
    <property type="entry name" value="P-loop containing nucleoside triphosphate hydrolases"/>
    <property type="match status" value="1"/>
</dbReference>
<organism evidence="5 6">
    <name type="scientific">candidate division KSB3 bacterium</name>
    <dbReference type="NCBI Taxonomy" id="2044937"/>
    <lineage>
        <taxon>Bacteria</taxon>
        <taxon>candidate division KSB3</taxon>
    </lineage>
</organism>
<dbReference type="InterPro" id="IPR021133">
    <property type="entry name" value="HEAT_type_2"/>
</dbReference>
<dbReference type="PANTHER" id="PTHR12697:SF5">
    <property type="entry name" value="DEOXYHYPUSINE HYDROXYLASE"/>
    <property type="match status" value="1"/>
</dbReference>
<dbReference type="InterPro" id="IPR016024">
    <property type="entry name" value="ARM-type_fold"/>
</dbReference>
<comment type="function">
    <text evidence="2">Catalyzes the hydroxylation of the N(6)-(4-aminobutyl)-L-lysine intermediate produced by deoxyhypusine synthase/DHPS on a critical lysine of the eukaryotic translation initiation factor 5A/eIF-5A. This is the second step of the post-translational modification of that lysine into an unusual amino acid residue named hypusine. Hypusination is unique to mature eIF-5A factor and is essential for its function.</text>
</comment>
<keyword evidence="1" id="KW-0677">Repeat</keyword>
<dbReference type="InterPro" id="IPR000225">
    <property type="entry name" value="Armadillo"/>
</dbReference>
<evidence type="ECO:0000313" key="6">
    <source>
        <dbReference type="Proteomes" id="UP000230821"/>
    </source>
</evidence>
<dbReference type="Gene3D" id="1.25.10.10">
    <property type="entry name" value="Leucine-rich Repeat Variant"/>
    <property type="match status" value="7"/>
</dbReference>
<dbReference type="SMART" id="SM00567">
    <property type="entry name" value="EZ_HEAT"/>
    <property type="match status" value="22"/>
</dbReference>
<dbReference type="GO" id="GO:0016491">
    <property type="term" value="F:oxidoreductase activity"/>
    <property type="evidence" value="ECO:0007669"/>
    <property type="project" value="TreeGrafter"/>
</dbReference>
<evidence type="ECO:0000256" key="2">
    <source>
        <dbReference type="ARBA" id="ARBA00045876"/>
    </source>
</evidence>
<name>A0A2G6KEG4_9BACT</name>
<evidence type="ECO:0000256" key="3">
    <source>
        <dbReference type="SAM" id="Phobius"/>
    </source>
</evidence>
<dbReference type="PANTHER" id="PTHR12697">
    <property type="entry name" value="PBS LYASE HEAT-LIKE PROTEIN"/>
    <property type="match status" value="1"/>
</dbReference>
<accession>A0A2G6KEG4</accession>
<evidence type="ECO:0000259" key="4">
    <source>
        <dbReference type="Pfam" id="PF05729"/>
    </source>
</evidence>
<dbReference type="InterPro" id="IPR004155">
    <property type="entry name" value="PBS_lyase_HEAT"/>
</dbReference>
<evidence type="ECO:0000313" key="5">
    <source>
        <dbReference type="EMBL" id="PIE33199.1"/>
    </source>
</evidence>
<keyword evidence="3" id="KW-0812">Transmembrane</keyword>
<dbReference type="Pfam" id="PF13646">
    <property type="entry name" value="HEAT_2"/>
    <property type="match status" value="7"/>
</dbReference>
<reference evidence="5 6" key="1">
    <citation type="submission" date="2017-10" db="EMBL/GenBank/DDBJ databases">
        <title>Novel microbial diversity and functional potential in the marine mammal oral microbiome.</title>
        <authorList>
            <person name="Dudek N.K."/>
            <person name="Sun C.L."/>
            <person name="Burstein D."/>
            <person name="Kantor R.S."/>
            <person name="Aliaga Goltsman D.S."/>
            <person name="Bik E.M."/>
            <person name="Thomas B.C."/>
            <person name="Banfield J.F."/>
            <person name="Relman D.A."/>
        </authorList>
    </citation>
    <scope>NUCLEOTIDE SEQUENCE [LARGE SCALE GENOMIC DNA]</scope>
    <source>
        <strain evidence="5">DOLJORAL78_47_16</strain>
    </source>
</reference>
<dbReference type="Gene3D" id="3.40.50.300">
    <property type="entry name" value="P-loop containing nucleotide triphosphate hydrolases"/>
    <property type="match status" value="1"/>
</dbReference>
<dbReference type="InterPro" id="IPR027417">
    <property type="entry name" value="P-loop_NTPase"/>
</dbReference>
<dbReference type="SUPFAM" id="SSF48371">
    <property type="entry name" value="ARM repeat"/>
    <property type="match status" value="2"/>
</dbReference>
<dbReference type="InterPro" id="IPR007111">
    <property type="entry name" value="NACHT_NTPase"/>
</dbReference>
<dbReference type="Proteomes" id="UP000230821">
    <property type="component" value="Unassembled WGS sequence"/>
</dbReference>
<sequence>MAAESDVLANYRDRMLHETEQICLSGIPCLSDSTNAPKPLKIALNRFLGHIQAIQEEQQRNTETTLDVPSLAEGGDQGSLFNDILITLYRSGETLYRQGEVYRELERPDPTNPVSALQYHHRLVILGAPGSGKSTLLQHLAREAAGNTEGPIPILLPLQCYTHAMARQKTVSLRTFALNYAAKGDAELRSALEHVEHILWLLDDSETNSAGWNAIVSQIAALSGDIAITSRPSGYQSAGLETFAHYEILPMKAGEIDRFLEDCFIALSECRSTNWDWAEVQTIRLKNLYEQKSRKIPFISTPLLLTFLCVFSESEHLQELPERRTELYGCCLESLLDFWGNYSTSIRRSTPPFTPGDIPQEKARHIVLDSIYYLGWYVHTYYYESSSRLSPTQQAAIKALSDYLERTQAIHSSDWTRVSKEILQFWKQAGVLVSVESVEETFIMFRHPLFREYAAACRIHAMFQENFRSTWRYLFPRLHHYAWQEPLVMAGCMMDEQQLSNVMTLLLTKHHSYERAIHRNLLLAAAFLREDTACPDFLKKDISHKLGALSLERRKQRLVILRLSFLTGLLGIPTVLFLFSSFPSWGIGLITLLWGFAWYAAFFEVSVPDLQFLLAFPCRMLSYIPDRQFIIQLLAQNRMPESVPYLIQALDDSQPEVRRAAVEALGKTGDTRSIPALTQAMNNLPGSIRKIAAFAIQKIGDIPSLIQALGSEQEEVRHAAAEALGESESELVITKLAQKLVDAKVYTRRLVVDVLKKIGGEFTIPPLVQALSDDDREVRQTAIEALKQIGIGESPYSRLHITTHLVKGLDDCESSVQWATACALGQIRDPDTLPALIQALRRNSNYVSRGISDAVQQIVTQHSRSYMVKFFNDDNATVRKTAVMTLGQIGIPEPEALLALIGVLRDHNSTVRREAAEALGKLRNEQALPALIDALHDSEWRVRWAAAEALGKSGSPDAIAPLLQLLKDSHQHVCRVAIEGLGKSGEMAVIPFLIQELKSTHPSIRSAATEALRQIGEAQTVPFLLQAAKYEEEEHIRQDAEDALRQIGDVRAIPYLLDALQDDEVHIRRIAVEVLGQIHSMETVTPLITVLHDTDETLRSLAADVLGRLEASEAVPMLLTVLQDRSPIIRRSAARALGRIWEPEAVPDLIRLLDDNDVGVRLAVIEALGRIGDPEAVPALIETLRQTTGKERWGGAYALGRIRDVRAIPLLLECLTKDHDANVRRASAEALGQIGHPQPVPGLLKALNDEYWFVCWAAAHSLGYIRDLAAVDGLIGLLKNTHEKVRWAAAEALGQIGDPKAAPALISALRDTNWEVCKIASRSLDRVSRAETIPHLIRAMQQGNHYVRRAVVSALNQIQDENALPYLIQALQNPSPSIRQVATHNLLRLKTPQIIPKLLPLMRHQDTAVRTCTAQILGRVAHVVQNRKDLKQAARTLWWRLTDHDDVAKAAFYALNHVTNRLSVLEVEQRFER</sequence>
<dbReference type="InterPro" id="IPR000357">
    <property type="entry name" value="HEAT"/>
</dbReference>
<protein>
    <recommendedName>
        <fullName evidence="4">NACHT domain-containing protein</fullName>
    </recommendedName>
</protein>